<dbReference type="Proteomes" id="UP000046393">
    <property type="component" value="Unplaced"/>
</dbReference>
<organism evidence="6 7">
    <name type="scientific">Syphacia muris</name>
    <dbReference type="NCBI Taxonomy" id="451379"/>
    <lineage>
        <taxon>Eukaryota</taxon>
        <taxon>Metazoa</taxon>
        <taxon>Ecdysozoa</taxon>
        <taxon>Nematoda</taxon>
        <taxon>Chromadorea</taxon>
        <taxon>Rhabditida</taxon>
        <taxon>Spirurina</taxon>
        <taxon>Oxyuridomorpha</taxon>
        <taxon>Oxyuroidea</taxon>
        <taxon>Oxyuridae</taxon>
        <taxon>Syphacia</taxon>
    </lineage>
</organism>
<dbReference type="AlphaFoldDB" id="A0A0N5AZN8"/>
<evidence type="ECO:0000256" key="5">
    <source>
        <dbReference type="SAM" id="Coils"/>
    </source>
</evidence>
<feature type="coiled-coil region" evidence="5">
    <location>
        <begin position="43"/>
        <end position="74"/>
    </location>
</feature>
<keyword evidence="6" id="KW-1185">Reference proteome</keyword>
<dbReference type="PANTHER" id="PTHR46538:SF3">
    <property type="entry name" value="PROTEIN KINASE DOMAIN-CONTAINING PROTEIN"/>
    <property type="match status" value="1"/>
</dbReference>
<feature type="coiled-coil region" evidence="5">
    <location>
        <begin position="337"/>
        <end position="379"/>
    </location>
</feature>
<evidence type="ECO:0000256" key="1">
    <source>
        <dbReference type="ARBA" id="ARBA00022527"/>
    </source>
</evidence>
<dbReference type="Pfam" id="PF12474">
    <property type="entry name" value="PKK"/>
    <property type="match status" value="2"/>
</dbReference>
<reference evidence="7" key="1">
    <citation type="submission" date="2017-02" db="UniProtKB">
        <authorList>
            <consortium name="WormBaseParasite"/>
        </authorList>
    </citation>
    <scope>IDENTIFICATION</scope>
</reference>
<keyword evidence="3" id="KW-0808">Transferase</keyword>
<dbReference type="InterPro" id="IPR051585">
    <property type="entry name" value="STE20_Ser/Thr_Kinases"/>
</dbReference>
<accession>A0A0N5AZN8</accession>
<keyword evidence="4" id="KW-0418">Kinase</keyword>
<keyword evidence="5" id="KW-0175">Coiled coil</keyword>
<evidence type="ECO:0000256" key="2">
    <source>
        <dbReference type="ARBA" id="ARBA00022553"/>
    </source>
</evidence>
<name>A0A0N5AZN8_9BILA</name>
<dbReference type="STRING" id="451379.A0A0N5AZN8"/>
<dbReference type="WBParaSite" id="SMUV_0001046501-mRNA-1">
    <property type="protein sequence ID" value="SMUV_0001046501-mRNA-1"/>
    <property type="gene ID" value="SMUV_0001046501"/>
</dbReference>
<proteinExistence type="predicted"/>
<dbReference type="InterPro" id="IPR022165">
    <property type="entry name" value="PKK"/>
</dbReference>
<protein>
    <submittedName>
        <fullName evidence="7">TPH domain-containing protein</fullName>
    </submittedName>
</protein>
<keyword evidence="2" id="KW-0597">Phosphoprotein</keyword>
<dbReference type="GO" id="GO:0004674">
    <property type="term" value="F:protein serine/threonine kinase activity"/>
    <property type="evidence" value="ECO:0007669"/>
    <property type="project" value="UniProtKB-KW"/>
</dbReference>
<evidence type="ECO:0000256" key="3">
    <source>
        <dbReference type="ARBA" id="ARBA00022679"/>
    </source>
</evidence>
<dbReference type="PANTHER" id="PTHR46538">
    <property type="entry name" value="PROTEIN KINASE DOMAIN-CONTAINING PROTEIN"/>
    <property type="match status" value="1"/>
</dbReference>
<evidence type="ECO:0000256" key="4">
    <source>
        <dbReference type="ARBA" id="ARBA00022777"/>
    </source>
</evidence>
<evidence type="ECO:0000313" key="6">
    <source>
        <dbReference type="Proteomes" id="UP000046393"/>
    </source>
</evidence>
<sequence>MGSRKSPHRQTVTKKTRVYMVDGVQMTSTSHQVFGVKQDFELRKQQLHDLRRMQREEARQQRELTAKAEALRNDQAKRFAAEKESVMRNSDIELVALARNQKRQMREAEDSHNEAMKQTLKKIQSDQEKELRAFREVLKYEQKQLKLEIDALPKLQRKEIFRLRREQLEKDQAIRENDFLEQQHREQGMMIMQVQIDHKLKVLQLEKTFQQQKQGVLRSREAALWDLEEKQLDERHILYKQELKDRFFLQRSQMMARHQREHEHMKKVNEMNEEEAFRSYAVYKKRLPKDFRTESKTRIAMFKESLRINSQGDDMSTISEKLRAFEEKEKVRIRKAIEDHDVKVARKLRELKEKNAQQIKELEDIHNEKRKMLWEAENSKLEKFEKEYEQVIADWRANLPLRKRELEAGFAKELDELDAFYREKNAQLQSITSKPISVTSGF</sequence>
<keyword evidence="1" id="KW-0723">Serine/threonine-protein kinase</keyword>
<evidence type="ECO:0000313" key="7">
    <source>
        <dbReference type="WBParaSite" id="SMUV_0001046501-mRNA-1"/>
    </source>
</evidence>